<keyword evidence="3" id="KW-0408">Iron</keyword>
<dbReference type="Pfam" id="PF00355">
    <property type="entry name" value="Rieske"/>
    <property type="match status" value="1"/>
</dbReference>
<dbReference type="GO" id="GO:0051537">
    <property type="term" value="F:2 iron, 2 sulfur cluster binding"/>
    <property type="evidence" value="ECO:0007669"/>
    <property type="project" value="UniProtKB-KW"/>
</dbReference>
<dbReference type="RefSeq" id="WP_120402872.1">
    <property type="nucleotide sequence ID" value="NZ_RAXV01000022.1"/>
</dbReference>
<comment type="similarity">
    <text evidence="6">Belongs to the bacterial ring-hydroxylating dioxygenase ferredoxin component family.</text>
</comment>
<dbReference type="GO" id="GO:0046872">
    <property type="term" value="F:metal ion binding"/>
    <property type="evidence" value="ECO:0007669"/>
    <property type="project" value="UniProtKB-KW"/>
</dbReference>
<proteinExistence type="inferred from homology"/>
<name>A0A3A8EAU6_9GAMM</name>
<dbReference type="CDD" id="cd03467">
    <property type="entry name" value="Rieske"/>
    <property type="match status" value="1"/>
</dbReference>
<evidence type="ECO:0000256" key="1">
    <source>
        <dbReference type="ARBA" id="ARBA00022714"/>
    </source>
</evidence>
<dbReference type="SUPFAM" id="SSF50022">
    <property type="entry name" value="ISP domain"/>
    <property type="match status" value="1"/>
</dbReference>
<keyword evidence="4" id="KW-0411">Iron-sulfur</keyword>
<evidence type="ECO:0000256" key="4">
    <source>
        <dbReference type="ARBA" id="ARBA00023014"/>
    </source>
</evidence>
<dbReference type="AlphaFoldDB" id="A0A3A8EAU6"/>
<evidence type="ECO:0000256" key="5">
    <source>
        <dbReference type="ARBA" id="ARBA00034078"/>
    </source>
</evidence>
<comment type="caution">
    <text evidence="8">The sequence shown here is derived from an EMBL/GenBank/DDBJ whole genome shotgun (WGS) entry which is preliminary data.</text>
</comment>
<dbReference type="PANTHER" id="PTHR21496:SF0">
    <property type="entry name" value="RIESKE DOMAIN-CONTAINING PROTEIN"/>
    <property type="match status" value="1"/>
</dbReference>
<evidence type="ECO:0000313" key="9">
    <source>
        <dbReference type="Proteomes" id="UP000282388"/>
    </source>
</evidence>
<sequence>MNNRFEVPSEKIPSLGQRVFLKAGEQSIILFNIDNQLYAIEDSCPHQGASLYGGKLDGCTIKCPAHGLRFNLADGFMVNSELLKLNAYCLEEINGRIYIVLKQEVQ</sequence>
<evidence type="ECO:0000256" key="3">
    <source>
        <dbReference type="ARBA" id="ARBA00023004"/>
    </source>
</evidence>
<reference evidence="8 9" key="1">
    <citation type="submission" date="2018-09" db="EMBL/GenBank/DDBJ databases">
        <title>The draft genome of Acinetobacter spp. strains.</title>
        <authorList>
            <person name="Qin J."/>
            <person name="Feng Y."/>
            <person name="Zong Z."/>
        </authorList>
    </citation>
    <scope>NUCLEOTIDE SEQUENCE [LARGE SCALE GENOMIC DNA]</scope>
    <source>
        <strain evidence="8 9">WCHAc060012</strain>
    </source>
</reference>
<dbReference type="EMBL" id="RAXV01000022">
    <property type="protein sequence ID" value="RKG30636.1"/>
    <property type="molecule type" value="Genomic_DNA"/>
</dbReference>
<organism evidence="8 9">
    <name type="scientific">Acinetobacter tianfuensis</name>
    <dbReference type="NCBI Taxonomy" id="2419603"/>
    <lineage>
        <taxon>Bacteria</taxon>
        <taxon>Pseudomonadati</taxon>
        <taxon>Pseudomonadota</taxon>
        <taxon>Gammaproteobacteria</taxon>
        <taxon>Moraxellales</taxon>
        <taxon>Moraxellaceae</taxon>
        <taxon>Acinetobacter</taxon>
    </lineage>
</organism>
<gene>
    <name evidence="8" type="ORF">D7V32_10745</name>
</gene>
<evidence type="ECO:0000256" key="2">
    <source>
        <dbReference type="ARBA" id="ARBA00022723"/>
    </source>
</evidence>
<evidence type="ECO:0000259" key="7">
    <source>
        <dbReference type="PROSITE" id="PS51296"/>
    </source>
</evidence>
<dbReference type="PANTHER" id="PTHR21496">
    <property type="entry name" value="FERREDOXIN-RELATED"/>
    <property type="match status" value="1"/>
</dbReference>
<dbReference type="InterPro" id="IPR017941">
    <property type="entry name" value="Rieske_2Fe-2S"/>
</dbReference>
<dbReference type="PROSITE" id="PS51296">
    <property type="entry name" value="RIESKE"/>
    <property type="match status" value="1"/>
</dbReference>
<protein>
    <submittedName>
        <fullName evidence="8">(2Fe-2S)-binding protein</fullName>
    </submittedName>
</protein>
<keyword evidence="9" id="KW-1185">Reference proteome</keyword>
<evidence type="ECO:0000313" key="8">
    <source>
        <dbReference type="EMBL" id="RKG30636.1"/>
    </source>
</evidence>
<dbReference type="Proteomes" id="UP000282388">
    <property type="component" value="Unassembled WGS sequence"/>
</dbReference>
<dbReference type="OrthoDB" id="9800167at2"/>
<comment type="cofactor">
    <cofactor evidence="5">
        <name>[2Fe-2S] cluster</name>
        <dbReference type="ChEBI" id="CHEBI:190135"/>
    </cofactor>
</comment>
<dbReference type="InterPro" id="IPR036922">
    <property type="entry name" value="Rieske_2Fe-2S_sf"/>
</dbReference>
<keyword evidence="1" id="KW-0001">2Fe-2S</keyword>
<feature type="domain" description="Rieske" evidence="7">
    <location>
        <begin position="4"/>
        <end position="99"/>
    </location>
</feature>
<evidence type="ECO:0000256" key="6">
    <source>
        <dbReference type="ARBA" id="ARBA00038001"/>
    </source>
</evidence>
<accession>A0A3A8EAU6</accession>
<dbReference type="Gene3D" id="2.102.10.10">
    <property type="entry name" value="Rieske [2Fe-2S] iron-sulphur domain"/>
    <property type="match status" value="1"/>
</dbReference>
<keyword evidence="2" id="KW-0479">Metal-binding</keyword>